<dbReference type="GO" id="GO:0006310">
    <property type="term" value="P:DNA recombination"/>
    <property type="evidence" value="ECO:0007669"/>
    <property type="project" value="UniProtKB-KW"/>
</dbReference>
<dbReference type="InterPro" id="IPR044068">
    <property type="entry name" value="CB"/>
</dbReference>
<dbReference type="SUPFAM" id="SSF56349">
    <property type="entry name" value="DNA breaking-rejoining enzymes"/>
    <property type="match status" value="1"/>
</dbReference>
<proteinExistence type="predicted"/>
<evidence type="ECO:0000256" key="5">
    <source>
        <dbReference type="PROSITE-ProRule" id="PRU01248"/>
    </source>
</evidence>
<dbReference type="InterPro" id="IPR004107">
    <property type="entry name" value="Integrase_SAM-like_N"/>
</dbReference>
<dbReference type="Gene3D" id="1.10.150.130">
    <property type="match status" value="1"/>
</dbReference>
<keyword evidence="2" id="KW-0229">DNA integration</keyword>
<dbReference type="InterPro" id="IPR013762">
    <property type="entry name" value="Integrase-like_cat_sf"/>
</dbReference>
<evidence type="ECO:0000313" key="9">
    <source>
        <dbReference type="Proteomes" id="UP000020077"/>
    </source>
</evidence>
<sequence>MTTTPIAPHITAFLQQRLPLERNASENTCESYAYAFKLLFTYASDRLKVAPSALALEQLDACLVSGFLNHLETTRGNGPTSRNTRLAAIRSFMRFMAYRVPSAMEQIQRVLAIPLKKADTRLVRHLTGDEMQAILNAPLPDHREGIRDRAMLHLCYAAGLRVSELVGLRLADLTLQPQASVLVHGKGRKERCLPLWKETSSALRAWLAVRGDMRVPELFVNAQGEALTRSGFEYILHKHVATASQQCPSLANKRVSPHVLRHTCALTVLQATKDLRKVSLWLGHAHLQTTEMYTRVDPSVKLEALESIIPPKLRSGRFKATDQLIALLKTRSLMRSEQPKK</sequence>
<dbReference type="Pfam" id="PF02899">
    <property type="entry name" value="Phage_int_SAM_1"/>
    <property type="match status" value="1"/>
</dbReference>
<evidence type="ECO:0000256" key="1">
    <source>
        <dbReference type="ARBA" id="ARBA00022829"/>
    </source>
</evidence>
<dbReference type="PROSITE" id="PS51898">
    <property type="entry name" value="TYR_RECOMBINASE"/>
    <property type="match status" value="1"/>
</dbReference>
<accession>A0A080M032</accession>
<protein>
    <submittedName>
        <fullName evidence="8">Tyrosine recombinase XerD</fullName>
    </submittedName>
</protein>
<dbReference type="EMBL" id="JDVG02000181">
    <property type="protein sequence ID" value="KFB73695.1"/>
    <property type="molecule type" value="Genomic_DNA"/>
</dbReference>
<dbReference type="SUPFAM" id="SSF47823">
    <property type="entry name" value="lambda integrase-like, N-terminal domain"/>
    <property type="match status" value="1"/>
</dbReference>
<evidence type="ECO:0000259" key="6">
    <source>
        <dbReference type="PROSITE" id="PS51898"/>
    </source>
</evidence>
<dbReference type="GO" id="GO:0003677">
    <property type="term" value="F:DNA binding"/>
    <property type="evidence" value="ECO:0007669"/>
    <property type="project" value="UniProtKB-UniRule"/>
</dbReference>
<dbReference type="AlphaFoldDB" id="A0A080M032"/>
<gene>
    <name evidence="8" type="primary">xerD_3</name>
    <name evidence="8" type="ORF">AW09_001047</name>
</gene>
<dbReference type="InterPro" id="IPR010998">
    <property type="entry name" value="Integrase_recombinase_N"/>
</dbReference>
<dbReference type="InterPro" id="IPR050090">
    <property type="entry name" value="Tyrosine_recombinase_XerCD"/>
</dbReference>
<dbReference type="GO" id="GO:0007059">
    <property type="term" value="P:chromosome segregation"/>
    <property type="evidence" value="ECO:0007669"/>
    <property type="project" value="UniProtKB-KW"/>
</dbReference>
<organism evidence="8 9">
    <name type="scientific">Candidatus Accumulibacter phosphatis</name>
    <dbReference type="NCBI Taxonomy" id="327160"/>
    <lineage>
        <taxon>Bacteria</taxon>
        <taxon>Pseudomonadati</taxon>
        <taxon>Pseudomonadota</taxon>
        <taxon>Betaproteobacteria</taxon>
        <taxon>Candidatus Accumulibacter</taxon>
    </lineage>
</organism>
<evidence type="ECO:0000256" key="2">
    <source>
        <dbReference type="ARBA" id="ARBA00022908"/>
    </source>
</evidence>
<dbReference type="InterPro" id="IPR011010">
    <property type="entry name" value="DNA_brk_join_enz"/>
</dbReference>
<evidence type="ECO:0000313" key="8">
    <source>
        <dbReference type="EMBL" id="KFB73695.1"/>
    </source>
</evidence>
<keyword evidence="3 5" id="KW-0238">DNA-binding</keyword>
<keyword evidence="4" id="KW-0233">DNA recombination</keyword>
<name>A0A080M032_9PROT</name>
<evidence type="ECO:0000259" key="7">
    <source>
        <dbReference type="PROSITE" id="PS51900"/>
    </source>
</evidence>
<dbReference type="Proteomes" id="UP000020077">
    <property type="component" value="Unassembled WGS sequence"/>
</dbReference>
<dbReference type="GO" id="GO:0015074">
    <property type="term" value="P:DNA integration"/>
    <property type="evidence" value="ECO:0007669"/>
    <property type="project" value="UniProtKB-KW"/>
</dbReference>
<feature type="domain" description="Core-binding (CB)" evidence="7">
    <location>
        <begin position="4"/>
        <end position="97"/>
    </location>
</feature>
<dbReference type="InterPro" id="IPR002104">
    <property type="entry name" value="Integrase_catalytic"/>
</dbReference>
<dbReference type="PROSITE" id="PS51900">
    <property type="entry name" value="CB"/>
    <property type="match status" value="1"/>
</dbReference>
<dbReference type="Gene3D" id="1.10.443.10">
    <property type="entry name" value="Intergrase catalytic core"/>
    <property type="match status" value="1"/>
</dbReference>
<evidence type="ECO:0000256" key="3">
    <source>
        <dbReference type="ARBA" id="ARBA00023125"/>
    </source>
</evidence>
<dbReference type="Pfam" id="PF00589">
    <property type="entry name" value="Phage_integrase"/>
    <property type="match status" value="1"/>
</dbReference>
<dbReference type="PANTHER" id="PTHR30349:SF81">
    <property type="entry name" value="TYROSINE RECOMBINASE XERC"/>
    <property type="match status" value="1"/>
</dbReference>
<evidence type="ECO:0000256" key="4">
    <source>
        <dbReference type="ARBA" id="ARBA00023172"/>
    </source>
</evidence>
<keyword evidence="1" id="KW-0159">Chromosome partition</keyword>
<feature type="domain" description="Tyr recombinase" evidence="6">
    <location>
        <begin position="121"/>
        <end position="306"/>
    </location>
</feature>
<dbReference type="PANTHER" id="PTHR30349">
    <property type="entry name" value="PHAGE INTEGRASE-RELATED"/>
    <property type="match status" value="1"/>
</dbReference>
<comment type="caution">
    <text evidence="8">The sequence shown here is derived from an EMBL/GenBank/DDBJ whole genome shotgun (WGS) entry which is preliminary data.</text>
</comment>
<reference evidence="8 9" key="1">
    <citation type="submission" date="2014-02" db="EMBL/GenBank/DDBJ databases">
        <title>Expanding our view of genomic diversity in Candidatus Accumulibacter clades.</title>
        <authorList>
            <person name="Skennerton C.T."/>
            <person name="Barr J.J."/>
            <person name="Slater F.R."/>
            <person name="Bond P.L."/>
            <person name="Tyson G.W."/>
        </authorList>
    </citation>
    <scope>NUCLEOTIDE SEQUENCE [LARGE SCALE GENOMIC DNA]</scope>
    <source>
        <strain evidence="9">BA-91</strain>
    </source>
</reference>